<comment type="caution">
    <text evidence="2">The sequence shown here is derived from an EMBL/GenBank/DDBJ whole genome shotgun (WGS) entry which is preliminary data.</text>
</comment>
<keyword evidence="3" id="KW-1185">Reference proteome</keyword>
<feature type="signal peptide" evidence="1">
    <location>
        <begin position="1"/>
        <end position="25"/>
    </location>
</feature>
<reference evidence="2" key="1">
    <citation type="submission" date="2022-07" db="EMBL/GenBank/DDBJ databases">
        <authorList>
            <person name="Macas J."/>
            <person name="Novak P."/>
            <person name="Neumann P."/>
        </authorList>
    </citation>
    <scope>NUCLEOTIDE SEQUENCE</scope>
</reference>
<dbReference type="Proteomes" id="UP001152523">
    <property type="component" value="Unassembled WGS sequence"/>
</dbReference>
<dbReference type="EMBL" id="CAMAPF010000981">
    <property type="protein sequence ID" value="CAH9134369.1"/>
    <property type="molecule type" value="Genomic_DNA"/>
</dbReference>
<keyword evidence="1" id="KW-0732">Signal</keyword>
<sequence length="99" mass="11021">MSISKQISIAFVVAAIAIIPLLASACISLDAADVADNYPIGDYDENLVRTMRQCIKDALTQRDGDCVDDMDAIKEYCITYRKLICDKFMKYDDAIKAKC</sequence>
<dbReference type="AlphaFoldDB" id="A0AAV0FFK3"/>
<name>A0AAV0FFK3_9ASTE</name>
<evidence type="ECO:0000313" key="2">
    <source>
        <dbReference type="EMBL" id="CAH9134369.1"/>
    </source>
</evidence>
<organism evidence="2 3">
    <name type="scientific">Cuscuta epithymum</name>
    <dbReference type="NCBI Taxonomy" id="186058"/>
    <lineage>
        <taxon>Eukaryota</taxon>
        <taxon>Viridiplantae</taxon>
        <taxon>Streptophyta</taxon>
        <taxon>Embryophyta</taxon>
        <taxon>Tracheophyta</taxon>
        <taxon>Spermatophyta</taxon>
        <taxon>Magnoliopsida</taxon>
        <taxon>eudicotyledons</taxon>
        <taxon>Gunneridae</taxon>
        <taxon>Pentapetalae</taxon>
        <taxon>asterids</taxon>
        <taxon>lamiids</taxon>
        <taxon>Solanales</taxon>
        <taxon>Convolvulaceae</taxon>
        <taxon>Cuscuteae</taxon>
        <taxon>Cuscuta</taxon>
        <taxon>Cuscuta subgen. Cuscuta</taxon>
    </lineage>
</organism>
<evidence type="ECO:0000256" key="1">
    <source>
        <dbReference type="SAM" id="SignalP"/>
    </source>
</evidence>
<proteinExistence type="predicted"/>
<evidence type="ECO:0000313" key="3">
    <source>
        <dbReference type="Proteomes" id="UP001152523"/>
    </source>
</evidence>
<dbReference type="PROSITE" id="PS51257">
    <property type="entry name" value="PROKAR_LIPOPROTEIN"/>
    <property type="match status" value="1"/>
</dbReference>
<accession>A0AAV0FFK3</accession>
<protein>
    <submittedName>
        <fullName evidence="2">Uncharacterized protein</fullName>
    </submittedName>
</protein>
<gene>
    <name evidence="2" type="ORF">CEPIT_LOCUS33666</name>
</gene>
<feature type="chain" id="PRO_5043437798" evidence="1">
    <location>
        <begin position="26"/>
        <end position="99"/>
    </location>
</feature>